<feature type="chain" id="PRO_5016596365" description="Outer membrane protein beta-barrel domain-containing protein" evidence="1">
    <location>
        <begin position="28"/>
        <end position="228"/>
    </location>
</feature>
<name>A0A372IMF7_9BACT</name>
<accession>A0A372IMF7</accession>
<keyword evidence="3" id="KW-1185">Reference proteome</keyword>
<dbReference type="Proteomes" id="UP000264702">
    <property type="component" value="Unassembled WGS sequence"/>
</dbReference>
<evidence type="ECO:0000313" key="2">
    <source>
        <dbReference type="EMBL" id="RFU16055.1"/>
    </source>
</evidence>
<dbReference type="EMBL" id="QVQT01000004">
    <property type="protein sequence ID" value="RFU16055.1"/>
    <property type="molecule type" value="Genomic_DNA"/>
</dbReference>
<sequence length="228" mass="24485">MNGKRCFWFGLAALAALLCTLSPAALAQVQSPPPNPRLPAPAPLAGVRYDYRWEIYGGPAYSHFDAGPNLLQGANLGGFDAQAAYFFTKRWAAAANVRGYYGTSGVVANSDGIKGPFVSEHMFLGGPEYRGPSNQHVSMMFHALFGGAYGNFQHAIGDIPPGNLGLYSNQLTFGSAIGGSIDLNRSPRLVFRISPDATLVNFGGSIREQFALSVGIVYRMKHDVQLRP</sequence>
<evidence type="ECO:0008006" key="4">
    <source>
        <dbReference type="Google" id="ProtNLM"/>
    </source>
</evidence>
<proteinExistence type="predicted"/>
<protein>
    <recommendedName>
        <fullName evidence="4">Outer membrane protein beta-barrel domain-containing protein</fullName>
    </recommendedName>
</protein>
<dbReference type="OrthoDB" id="117995at2"/>
<evidence type="ECO:0000313" key="3">
    <source>
        <dbReference type="Proteomes" id="UP000264702"/>
    </source>
</evidence>
<keyword evidence="1" id="KW-0732">Signal</keyword>
<feature type="signal peptide" evidence="1">
    <location>
        <begin position="1"/>
        <end position="27"/>
    </location>
</feature>
<evidence type="ECO:0000256" key="1">
    <source>
        <dbReference type="SAM" id="SignalP"/>
    </source>
</evidence>
<comment type="caution">
    <text evidence="2">The sequence shown here is derived from an EMBL/GenBank/DDBJ whole genome shotgun (WGS) entry which is preliminary data.</text>
</comment>
<reference evidence="2 3" key="1">
    <citation type="submission" date="2018-08" db="EMBL/GenBank/DDBJ databases">
        <title>Acidipila sp. 4G-K13, an acidobacterium isolated from forest soil.</title>
        <authorList>
            <person name="Gao Z.-H."/>
            <person name="Qiu L.-H."/>
        </authorList>
    </citation>
    <scope>NUCLEOTIDE SEQUENCE [LARGE SCALE GENOMIC DNA]</scope>
    <source>
        <strain evidence="2 3">4G-K13</strain>
    </source>
</reference>
<dbReference type="RefSeq" id="WP_117300025.1">
    <property type="nucleotide sequence ID" value="NZ_QVQT02000004.1"/>
</dbReference>
<dbReference type="AlphaFoldDB" id="A0A372IMF7"/>
<organism evidence="2 3">
    <name type="scientific">Paracidobacterium acidisoli</name>
    <dbReference type="NCBI Taxonomy" id="2303751"/>
    <lineage>
        <taxon>Bacteria</taxon>
        <taxon>Pseudomonadati</taxon>
        <taxon>Acidobacteriota</taxon>
        <taxon>Terriglobia</taxon>
        <taxon>Terriglobales</taxon>
        <taxon>Acidobacteriaceae</taxon>
        <taxon>Paracidobacterium</taxon>
    </lineage>
</organism>
<gene>
    <name evidence="2" type="ORF">D0Y96_11540</name>
</gene>